<dbReference type="InterPro" id="IPR029033">
    <property type="entry name" value="His_PPase_superfam"/>
</dbReference>
<sequence>MELILWRHAEAEDGIPDSARELTDKGREQADLVAAWLKPRLPKNTRIIVSPTQRTQQTASALEKDFETVREIGPGVSPKAVLKAAGWPDAKGAVLVVGHQPTLGEVAALLMSGDSAQWTIRKGAIWWFAQKKGNHNLGELLLQAVVSPDTLQAGDR</sequence>
<gene>
    <name evidence="2" type="ORF">SAMN05216404_11216</name>
</gene>
<dbReference type="GO" id="GO:0101006">
    <property type="term" value="F:protein histidine phosphatase activity"/>
    <property type="evidence" value="ECO:0007669"/>
    <property type="project" value="InterPro"/>
</dbReference>
<dbReference type="GO" id="GO:0005737">
    <property type="term" value="C:cytoplasm"/>
    <property type="evidence" value="ECO:0007669"/>
    <property type="project" value="InterPro"/>
</dbReference>
<dbReference type="InterPro" id="IPR013078">
    <property type="entry name" value="His_Pase_superF_clade-1"/>
</dbReference>
<dbReference type="NCBIfam" id="TIGR00249">
    <property type="entry name" value="sixA"/>
    <property type="match status" value="1"/>
</dbReference>
<evidence type="ECO:0000313" key="3">
    <source>
        <dbReference type="Proteomes" id="UP000183898"/>
    </source>
</evidence>
<dbReference type="PANTHER" id="PTHR20935">
    <property type="entry name" value="PHOSPHOGLYCERATE MUTASE-RELATED"/>
    <property type="match status" value="1"/>
</dbReference>
<dbReference type="SMART" id="SM00855">
    <property type="entry name" value="PGAM"/>
    <property type="match status" value="1"/>
</dbReference>
<accession>A0A1H8M676</accession>
<protein>
    <submittedName>
        <fullName evidence="2">Phosphohistidine phosphatase, SixA</fullName>
    </submittedName>
</protein>
<dbReference type="CDD" id="cd07040">
    <property type="entry name" value="HP"/>
    <property type="match status" value="1"/>
</dbReference>
<evidence type="ECO:0000256" key="1">
    <source>
        <dbReference type="ARBA" id="ARBA00022801"/>
    </source>
</evidence>
<name>A0A1H8M676_9PROT</name>
<dbReference type="Gene3D" id="3.40.50.1240">
    <property type="entry name" value="Phosphoglycerate mutase-like"/>
    <property type="match status" value="1"/>
</dbReference>
<dbReference type="InterPro" id="IPR004449">
    <property type="entry name" value="SixA"/>
</dbReference>
<dbReference type="EMBL" id="FOCT01000012">
    <property type="protein sequence ID" value="SEO12849.1"/>
    <property type="molecule type" value="Genomic_DNA"/>
</dbReference>
<dbReference type="Pfam" id="PF00300">
    <property type="entry name" value="His_Phos_1"/>
    <property type="match status" value="1"/>
</dbReference>
<evidence type="ECO:0000313" key="2">
    <source>
        <dbReference type="EMBL" id="SEO12849.1"/>
    </source>
</evidence>
<keyword evidence="1" id="KW-0378">Hydrolase</keyword>
<dbReference type="InterPro" id="IPR051021">
    <property type="entry name" value="Mito_Ser/Thr_phosphatase"/>
</dbReference>
<proteinExistence type="predicted"/>
<reference evidence="2 3" key="1">
    <citation type="submission" date="2016-10" db="EMBL/GenBank/DDBJ databases">
        <authorList>
            <person name="de Groot N.N."/>
        </authorList>
    </citation>
    <scope>NUCLEOTIDE SEQUENCE [LARGE SCALE GENOMIC DNA]</scope>
    <source>
        <strain evidence="2 3">Nl18</strain>
    </source>
</reference>
<dbReference type="Proteomes" id="UP000183898">
    <property type="component" value="Unassembled WGS sequence"/>
</dbReference>
<dbReference type="RefSeq" id="WP_074748061.1">
    <property type="nucleotide sequence ID" value="NZ_FOCT01000012.1"/>
</dbReference>
<dbReference type="SUPFAM" id="SSF53254">
    <property type="entry name" value="Phosphoglycerate mutase-like"/>
    <property type="match status" value="1"/>
</dbReference>
<dbReference type="AlphaFoldDB" id="A0A1H8M676"/>
<organism evidence="2 3">
    <name type="scientific">Nitrosospira multiformis</name>
    <dbReference type="NCBI Taxonomy" id="1231"/>
    <lineage>
        <taxon>Bacteria</taxon>
        <taxon>Pseudomonadati</taxon>
        <taxon>Pseudomonadota</taxon>
        <taxon>Betaproteobacteria</taxon>
        <taxon>Nitrosomonadales</taxon>
        <taxon>Nitrosomonadaceae</taxon>
        <taxon>Nitrosospira</taxon>
    </lineage>
</organism>